<keyword evidence="2" id="KW-1185">Reference proteome</keyword>
<comment type="caution">
    <text evidence="1">The sequence shown here is derived from an EMBL/GenBank/DDBJ whole genome shotgun (WGS) entry which is preliminary data.</text>
</comment>
<protein>
    <recommendedName>
        <fullName evidence="3">DUF503 family protein</fullName>
    </recommendedName>
</protein>
<name>A0A366EH80_9BACI</name>
<organism evidence="1 2">
    <name type="scientific">Paraliobacillus ryukyuensis</name>
    <dbReference type="NCBI Taxonomy" id="200904"/>
    <lineage>
        <taxon>Bacteria</taxon>
        <taxon>Bacillati</taxon>
        <taxon>Bacillota</taxon>
        <taxon>Bacilli</taxon>
        <taxon>Bacillales</taxon>
        <taxon>Bacillaceae</taxon>
        <taxon>Paraliobacillus</taxon>
    </lineage>
</organism>
<dbReference type="STRING" id="200904.GCA_900168775_01610"/>
<dbReference type="OrthoDB" id="9809023at2"/>
<dbReference type="Gene3D" id="3.30.70.1120">
    <property type="entry name" value="TT1725-like"/>
    <property type="match status" value="1"/>
</dbReference>
<dbReference type="RefSeq" id="WP_079709488.1">
    <property type="nucleotide sequence ID" value="NZ_BAABQN010000001.1"/>
</dbReference>
<dbReference type="Pfam" id="PF04456">
    <property type="entry name" value="DUF503"/>
    <property type="match status" value="1"/>
</dbReference>
<dbReference type="PANTHER" id="PTHR36441">
    <property type="entry name" value="HYPOTHETICAL CYTOSOLIC PROTEIN"/>
    <property type="match status" value="1"/>
</dbReference>
<dbReference type="SUPFAM" id="SSF103007">
    <property type="entry name" value="Hypothetical protein TT1725"/>
    <property type="match status" value="1"/>
</dbReference>
<proteinExistence type="predicted"/>
<evidence type="ECO:0000313" key="2">
    <source>
        <dbReference type="Proteomes" id="UP000252254"/>
    </source>
</evidence>
<reference evidence="1 2" key="1">
    <citation type="submission" date="2018-06" db="EMBL/GenBank/DDBJ databases">
        <title>Genomic Encyclopedia of Type Strains, Phase IV (KMG-IV): sequencing the most valuable type-strain genomes for metagenomic binning, comparative biology and taxonomic classification.</title>
        <authorList>
            <person name="Goeker M."/>
        </authorList>
    </citation>
    <scope>NUCLEOTIDE SEQUENCE [LARGE SCALE GENOMIC DNA]</scope>
    <source>
        <strain evidence="1 2">DSM 15140</strain>
    </source>
</reference>
<accession>A0A366EH80</accession>
<dbReference type="Proteomes" id="UP000252254">
    <property type="component" value="Unassembled WGS sequence"/>
</dbReference>
<dbReference type="InterPro" id="IPR036746">
    <property type="entry name" value="TT1725-like_sf"/>
</dbReference>
<sequence length="92" mass="10893">MILYAEVTCIIYDAQSLKDKRSVIKRIIHRIQNDYNVAISEIDYQDLWQKTMFGIVSIANEKVKVERVVDQCLNLIDTFPEIERTTTEKQWL</sequence>
<dbReference type="InterPro" id="IPR007546">
    <property type="entry name" value="DUF503"/>
</dbReference>
<evidence type="ECO:0000313" key="1">
    <source>
        <dbReference type="EMBL" id="RBP01757.1"/>
    </source>
</evidence>
<dbReference type="PANTHER" id="PTHR36441:SF1">
    <property type="entry name" value="DUF503 DOMAIN-CONTAINING PROTEIN"/>
    <property type="match status" value="1"/>
</dbReference>
<dbReference type="AlphaFoldDB" id="A0A366EH80"/>
<gene>
    <name evidence="1" type="ORF">DES48_101501</name>
</gene>
<evidence type="ECO:0008006" key="3">
    <source>
        <dbReference type="Google" id="ProtNLM"/>
    </source>
</evidence>
<dbReference type="EMBL" id="QNRI01000001">
    <property type="protein sequence ID" value="RBP01757.1"/>
    <property type="molecule type" value="Genomic_DNA"/>
</dbReference>